<dbReference type="GO" id="GO:0005576">
    <property type="term" value="C:extracellular region"/>
    <property type="evidence" value="ECO:0007669"/>
    <property type="project" value="UniProtKB-SubCell"/>
</dbReference>
<dbReference type="Pfam" id="PF19429">
    <property type="entry name" value="EVA_Class_A"/>
    <property type="match status" value="1"/>
</dbReference>
<accession>A0A023FE15</accession>
<evidence type="ECO:0000256" key="2">
    <source>
        <dbReference type="ARBA" id="ARBA00022525"/>
    </source>
</evidence>
<keyword evidence="2 6" id="KW-0964">Secreted</keyword>
<name>A0A023FE15_AMBCJ</name>
<reference evidence="8" key="1">
    <citation type="submission" date="2014-03" db="EMBL/GenBank/DDBJ databases">
        <title>The sialotranscriptome of Amblyomma triste, Amblyomma parvum and Amblyomma cajennense ticks, uncovered by 454-based RNA-seq.</title>
        <authorList>
            <person name="Garcia G.R."/>
            <person name="Gardinassi L.G."/>
            <person name="Ribeiro J.M."/>
            <person name="Anatriello E."/>
            <person name="Ferreira B.R."/>
            <person name="Moreira H.N."/>
            <person name="Mafra C."/>
            <person name="Olegario M.M."/>
            <person name="Szabo P.J."/>
            <person name="Miranda-Santos I.K."/>
            <person name="Maruyama S.R."/>
        </authorList>
    </citation>
    <scope>NUCLEOTIDE SEQUENCE</scope>
    <source>
        <strain evidence="8">Uberlandia</strain>
        <tissue evidence="8">Salivary glands</tissue>
    </source>
</reference>
<keyword evidence="3 6" id="KW-0732">Signal</keyword>
<dbReference type="AlphaFoldDB" id="A0A023FE15"/>
<proteinExistence type="evidence at transcript level"/>
<dbReference type="Gene3D" id="2.30.130.100">
    <property type="match status" value="1"/>
</dbReference>
<protein>
    <recommendedName>
        <fullName evidence="6">Evasin</fullName>
    </recommendedName>
</protein>
<evidence type="ECO:0000256" key="6">
    <source>
        <dbReference type="RuleBase" id="RU369006"/>
    </source>
</evidence>
<comment type="subcellular location">
    <subcellularLocation>
        <location evidence="1 6">Secreted</location>
    </subcellularLocation>
</comment>
<evidence type="ECO:0000256" key="1">
    <source>
        <dbReference type="ARBA" id="ARBA00004613"/>
    </source>
</evidence>
<dbReference type="InterPro" id="IPR045797">
    <property type="entry name" value="EVA_Class_A"/>
</dbReference>
<dbReference type="GO" id="GO:0019957">
    <property type="term" value="F:C-C chemokine binding"/>
    <property type="evidence" value="ECO:0007669"/>
    <property type="project" value="InterPro"/>
</dbReference>
<evidence type="ECO:0000256" key="7">
    <source>
        <dbReference type="SAM" id="SignalP"/>
    </source>
</evidence>
<evidence type="ECO:0000256" key="5">
    <source>
        <dbReference type="ARBA" id="ARBA00023180"/>
    </source>
</evidence>
<dbReference type="EMBL" id="GBBK01005473">
    <property type="protein sequence ID" value="JAC19009.1"/>
    <property type="molecule type" value="mRNA"/>
</dbReference>
<keyword evidence="5 6" id="KW-0325">Glycoprotein</keyword>
<organism evidence="8">
    <name type="scientific">Amblyomma cajennense</name>
    <name type="common">Cayenne tick</name>
    <name type="synonym">Acarus cajennensis</name>
    <dbReference type="NCBI Taxonomy" id="34607"/>
    <lineage>
        <taxon>Eukaryota</taxon>
        <taxon>Metazoa</taxon>
        <taxon>Ecdysozoa</taxon>
        <taxon>Arthropoda</taxon>
        <taxon>Chelicerata</taxon>
        <taxon>Arachnida</taxon>
        <taxon>Acari</taxon>
        <taxon>Parasitiformes</taxon>
        <taxon>Ixodida</taxon>
        <taxon>Ixodoidea</taxon>
        <taxon>Ixodidae</taxon>
        <taxon>Amblyomminae</taxon>
        <taxon>Amblyomma</taxon>
    </lineage>
</organism>
<comment type="function">
    <text evidence="6">Salivary chemokine-binding protein which binds to host chemokines.</text>
</comment>
<keyword evidence="4 6" id="KW-1015">Disulfide bond</keyword>
<evidence type="ECO:0000256" key="3">
    <source>
        <dbReference type="ARBA" id="ARBA00022729"/>
    </source>
</evidence>
<evidence type="ECO:0000256" key="4">
    <source>
        <dbReference type="ARBA" id="ARBA00023157"/>
    </source>
</evidence>
<feature type="chain" id="PRO_5001519757" description="Evasin" evidence="7">
    <location>
        <begin position="21"/>
        <end position="123"/>
    </location>
</feature>
<feature type="signal peptide" evidence="7">
    <location>
        <begin position="1"/>
        <end position="20"/>
    </location>
</feature>
<sequence>MKTMLYTLFCYTLLAFHCFALPHDSYPNEDVRSPARIKTACPSATTLVGESGEMPVGCVCGGKLENLPQGTRCYVGLESLDVWMQGKFGPNDYRCPVGKCNNYGKCESVGVYEKCNKTMGKPK</sequence>
<evidence type="ECO:0000313" key="8">
    <source>
        <dbReference type="EMBL" id="JAC19009.1"/>
    </source>
</evidence>